<dbReference type="EMBL" id="CP134191">
    <property type="protein sequence ID" value="WPB07296.1"/>
    <property type="molecule type" value="Genomic_DNA"/>
</dbReference>
<evidence type="ECO:0000256" key="1">
    <source>
        <dbReference type="SAM" id="MobiDB-lite"/>
    </source>
</evidence>
<gene>
    <name evidence="3" type="ORF">CB0940_10574</name>
    <name evidence="4" type="ORF">RHO25_011957</name>
</gene>
<evidence type="ECO:0000313" key="4">
    <source>
        <dbReference type="EMBL" id="WPB07296.1"/>
    </source>
</evidence>
<reference evidence="3 5" key="1">
    <citation type="submission" date="2015-10" db="EMBL/GenBank/DDBJ databases">
        <title>The cercosporin biosynthetic gene cluster was horizontally transferred to several fungal lineages and shown to be expanded in Cercospora beticola based on microsynteny with recipient genomes.</title>
        <authorList>
            <person name="De Jonge R."/>
            <person name="Ebert M.K."/>
            <person name="Suttle J.C."/>
            <person name="Jurick Ii W.M."/>
            <person name="Secor G.A."/>
            <person name="Thomma B.P."/>
            <person name="Van De Peer Y."/>
            <person name="Bolton M.D."/>
        </authorList>
    </citation>
    <scope>NUCLEOTIDE SEQUENCE [LARGE SCALE GENOMIC DNA]</scope>
    <source>
        <strain evidence="3 5">09-40</strain>
    </source>
</reference>
<evidence type="ECO:0000256" key="2">
    <source>
        <dbReference type="SAM" id="SignalP"/>
    </source>
</evidence>
<keyword evidence="2" id="KW-0732">Signal</keyword>
<evidence type="ECO:0000313" key="5">
    <source>
        <dbReference type="Proteomes" id="UP000230605"/>
    </source>
</evidence>
<feature type="chain" id="PRO_5013908824" evidence="2">
    <location>
        <begin position="17"/>
        <end position="320"/>
    </location>
</feature>
<name>A0A2G5HUV9_CERBT</name>
<sequence length="320" mass="37109">MRSVWAFLILVYHTHGEQQALSNEELQQGLESEKMQQWVQSIAEIHQVSTDDIRSQVQAIRITTEPEIPMVQSEVDPDKNTSSAIHRRDDLPYPAPPFRREDRNDEETNNRILFLHDMCARQVPQPDHSPHIVNTSGYISFYRAASATCLRGNRIKYFCRLPNEYGPPRWTEGGRTGVYHVQRNTVCPRRTECHEFNAFNFFGIRPGTFASCDVVQGTSESYVAGGVTHWVGEIAFTPAETEFLYSIAETVPDHNRRTGPEVKWTFYPGFGDTLYYSKTNRYALHHTPIRTAHHNKPPQLRFERLYYQTTVIIWYILTKK</sequence>
<protein>
    <submittedName>
        <fullName evidence="3">Uncharacterized protein</fullName>
    </submittedName>
</protein>
<dbReference type="Proteomes" id="UP000230605">
    <property type="component" value="Chromosome 8"/>
</dbReference>
<dbReference type="AlphaFoldDB" id="A0A2G5HUV9"/>
<dbReference type="EMBL" id="LKMD01000103">
    <property type="protein sequence ID" value="PIA96305.1"/>
    <property type="molecule type" value="Genomic_DNA"/>
</dbReference>
<dbReference type="Proteomes" id="UP001302367">
    <property type="component" value="Chromosome 8"/>
</dbReference>
<reference evidence="4 6" key="2">
    <citation type="submission" date="2023-09" db="EMBL/GenBank/DDBJ databases">
        <title>Complete-Gapless Cercospora beticola genome.</title>
        <authorList>
            <person name="Wyatt N.A."/>
            <person name="Spanner R.E."/>
            <person name="Bolton M.D."/>
        </authorList>
    </citation>
    <scope>NUCLEOTIDE SEQUENCE [LARGE SCALE GENOMIC DNA]</scope>
    <source>
        <strain evidence="4">Cb09-40</strain>
    </source>
</reference>
<organism evidence="3 5">
    <name type="scientific">Cercospora beticola</name>
    <name type="common">Sugarbeet leaf spot fungus</name>
    <dbReference type="NCBI Taxonomy" id="122368"/>
    <lineage>
        <taxon>Eukaryota</taxon>
        <taxon>Fungi</taxon>
        <taxon>Dikarya</taxon>
        <taxon>Ascomycota</taxon>
        <taxon>Pezizomycotina</taxon>
        <taxon>Dothideomycetes</taxon>
        <taxon>Dothideomycetidae</taxon>
        <taxon>Mycosphaerellales</taxon>
        <taxon>Mycosphaerellaceae</taxon>
        <taxon>Cercospora</taxon>
    </lineage>
</organism>
<keyword evidence="6" id="KW-1185">Reference proteome</keyword>
<evidence type="ECO:0000313" key="3">
    <source>
        <dbReference type="EMBL" id="PIA96305.1"/>
    </source>
</evidence>
<evidence type="ECO:0000313" key="6">
    <source>
        <dbReference type="Proteomes" id="UP001302367"/>
    </source>
</evidence>
<accession>A0A2G5HUV9</accession>
<feature type="signal peptide" evidence="2">
    <location>
        <begin position="1"/>
        <end position="16"/>
    </location>
</feature>
<proteinExistence type="predicted"/>
<feature type="region of interest" description="Disordered" evidence="1">
    <location>
        <begin position="73"/>
        <end position="105"/>
    </location>
</feature>